<dbReference type="GO" id="GO:0005506">
    <property type="term" value="F:iron ion binding"/>
    <property type="evidence" value="ECO:0007669"/>
    <property type="project" value="InterPro"/>
</dbReference>
<reference evidence="13" key="1">
    <citation type="journal article" date="2020" name="Genome Biol.">
        <title>Gamete binning: chromosome-level and haplotype-resolved genome assembly enabled by high-throughput single-cell sequencing of gamete genomes.</title>
        <authorList>
            <person name="Campoy J.A."/>
            <person name="Sun H."/>
            <person name="Goel M."/>
            <person name="Jiao W.-B."/>
            <person name="Folz-Donahue K."/>
            <person name="Wang N."/>
            <person name="Rubio M."/>
            <person name="Liu C."/>
            <person name="Kukat C."/>
            <person name="Ruiz D."/>
            <person name="Huettel B."/>
            <person name="Schneeberger K."/>
        </authorList>
    </citation>
    <scope>NUCLEOTIDE SEQUENCE [LARGE SCALE GENOMIC DNA]</scope>
    <source>
        <strain evidence="13">cv. Rojo Pasion</strain>
    </source>
</reference>
<dbReference type="AlphaFoldDB" id="A0A6J5XAU8"/>
<dbReference type="GO" id="GO:0004497">
    <property type="term" value="F:monooxygenase activity"/>
    <property type="evidence" value="ECO:0007669"/>
    <property type="project" value="UniProtKB-KW"/>
</dbReference>
<evidence type="ECO:0000256" key="7">
    <source>
        <dbReference type="ARBA" id="ARBA00023004"/>
    </source>
</evidence>
<dbReference type="OrthoDB" id="1686828at2759"/>
<proteinExistence type="inferred from homology"/>
<keyword evidence="9" id="KW-0472">Membrane</keyword>
<protein>
    <submittedName>
        <fullName evidence="11">Uncharacterized protein</fullName>
    </submittedName>
</protein>
<comment type="subcellular location">
    <subcellularLocation>
        <location evidence="2">Membrane</location>
    </subcellularLocation>
</comment>
<organism evidence="11 13">
    <name type="scientific">Prunus armeniaca</name>
    <name type="common">Apricot</name>
    <name type="synonym">Armeniaca vulgaris</name>
    <dbReference type="NCBI Taxonomy" id="36596"/>
    <lineage>
        <taxon>Eukaryota</taxon>
        <taxon>Viridiplantae</taxon>
        <taxon>Streptophyta</taxon>
        <taxon>Embryophyta</taxon>
        <taxon>Tracheophyta</taxon>
        <taxon>Spermatophyta</taxon>
        <taxon>Magnoliopsida</taxon>
        <taxon>eudicotyledons</taxon>
        <taxon>Gunneridae</taxon>
        <taxon>Pentapetalae</taxon>
        <taxon>rosids</taxon>
        <taxon>fabids</taxon>
        <taxon>Rosales</taxon>
        <taxon>Rosaceae</taxon>
        <taxon>Amygdaloideae</taxon>
        <taxon>Amygdaleae</taxon>
        <taxon>Prunus</taxon>
    </lineage>
</organism>
<dbReference type="GO" id="GO:0016020">
    <property type="term" value="C:membrane"/>
    <property type="evidence" value="ECO:0007669"/>
    <property type="project" value="UniProtKB-SubCell"/>
</dbReference>
<comment type="cofactor">
    <cofactor evidence="1">
        <name>heme</name>
        <dbReference type="ChEBI" id="CHEBI:30413"/>
    </cofactor>
</comment>
<name>A0A6J5XAU8_PRUAR</name>
<dbReference type="InterPro" id="IPR036396">
    <property type="entry name" value="Cyt_P450_sf"/>
</dbReference>
<keyword evidence="8" id="KW-0503">Monooxygenase</keyword>
<gene>
    <name evidence="10" type="ORF">CURHAP_LOCUS30073</name>
    <name evidence="11" type="ORF">ORAREDHAP_LOCUS29706</name>
</gene>
<evidence type="ECO:0000256" key="3">
    <source>
        <dbReference type="ARBA" id="ARBA00010617"/>
    </source>
</evidence>
<evidence type="ECO:0000256" key="5">
    <source>
        <dbReference type="ARBA" id="ARBA00022723"/>
    </source>
</evidence>
<evidence type="ECO:0000313" key="11">
    <source>
        <dbReference type="EMBL" id="CAB4309035.1"/>
    </source>
</evidence>
<dbReference type="SUPFAM" id="SSF48264">
    <property type="entry name" value="Cytochrome P450"/>
    <property type="match status" value="1"/>
</dbReference>
<evidence type="ECO:0000256" key="9">
    <source>
        <dbReference type="ARBA" id="ARBA00023136"/>
    </source>
</evidence>
<evidence type="ECO:0000256" key="8">
    <source>
        <dbReference type="ARBA" id="ARBA00023033"/>
    </source>
</evidence>
<evidence type="ECO:0000313" key="12">
    <source>
        <dbReference type="Proteomes" id="UP000507222"/>
    </source>
</evidence>
<dbReference type="Proteomes" id="UP000507245">
    <property type="component" value="Unassembled WGS sequence"/>
</dbReference>
<evidence type="ECO:0000313" key="13">
    <source>
        <dbReference type="Proteomes" id="UP000507245"/>
    </source>
</evidence>
<keyword evidence="4" id="KW-0349">Heme</keyword>
<dbReference type="Gene3D" id="1.10.630.10">
    <property type="entry name" value="Cytochrome P450"/>
    <property type="match status" value="1"/>
</dbReference>
<dbReference type="GO" id="GO:0020037">
    <property type="term" value="F:heme binding"/>
    <property type="evidence" value="ECO:0007669"/>
    <property type="project" value="InterPro"/>
</dbReference>
<evidence type="ECO:0000313" key="10">
    <source>
        <dbReference type="EMBL" id="CAB4278622.1"/>
    </source>
</evidence>
<dbReference type="PANTHER" id="PTHR47943:SF8">
    <property type="entry name" value="CYTOCHROME P450"/>
    <property type="match status" value="1"/>
</dbReference>
<evidence type="ECO:0000256" key="6">
    <source>
        <dbReference type="ARBA" id="ARBA00023002"/>
    </source>
</evidence>
<evidence type="ECO:0000256" key="2">
    <source>
        <dbReference type="ARBA" id="ARBA00004370"/>
    </source>
</evidence>
<accession>A0A6J5XAU8</accession>
<evidence type="ECO:0000256" key="4">
    <source>
        <dbReference type="ARBA" id="ARBA00022617"/>
    </source>
</evidence>
<keyword evidence="5" id="KW-0479">Metal-binding</keyword>
<sequence>MATEIFKTHDLTFAVELPETWDSLPTPYGDYWRFMKKLCMTELVSPKQERSHAIRHAEVAKFLRKMLGSATRKEMVDVGAELMRLTNNSICRHALKFI</sequence>
<reference evidence="11 12" key="2">
    <citation type="submission" date="2020-05" db="EMBL/GenBank/DDBJ databases">
        <authorList>
            <person name="Campoy J."/>
            <person name="Schneeberger K."/>
            <person name="Spophaly S."/>
        </authorList>
    </citation>
    <scope>NUCLEOTIDE SEQUENCE [LARGE SCALE GENOMIC DNA]</scope>
    <source>
        <strain evidence="11">PruArmRojPasFocal</strain>
    </source>
</reference>
<comment type="similarity">
    <text evidence="3">Belongs to the cytochrome P450 family.</text>
</comment>
<dbReference type="EMBL" id="CAEKKB010000004">
    <property type="protein sequence ID" value="CAB4309035.1"/>
    <property type="molecule type" value="Genomic_DNA"/>
</dbReference>
<keyword evidence="6" id="KW-0560">Oxidoreductase</keyword>
<dbReference type="GO" id="GO:0016705">
    <property type="term" value="F:oxidoreductase activity, acting on paired donors, with incorporation or reduction of molecular oxygen"/>
    <property type="evidence" value="ECO:0007669"/>
    <property type="project" value="InterPro"/>
</dbReference>
<keyword evidence="13" id="KW-1185">Reference proteome</keyword>
<keyword evidence="7" id="KW-0408">Iron</keyword>
<evidence type="ECO:0000256" key="1">
    <source>
        <dbReference type="ARBA" id="ARBA00001971"/>
    </source>
</evidence>
<dbReference type="Proteomes" id="UP000507222">
    <property type="component" value="Unassembled WGS sequence"/>
</dbReference>
<dbReference type="PANTHER" id="PTHR47943">
    <property type="entry name" value="CYTOCHROME P450 93A3-LIKE"/>
    <property type="match status" value="1"/>
</dbReference>
<dbReference type="EMBL" id="CAEKDK010000004">
    <property type="protein sequence ID" value="CAB4278622.1"/>
    <property type="molecule type" value="Genomic_DNA"/>
</dbReference>